<sequence>MAVIARCACLMFLLFASSVHGGCRRDNWWGSFDREGLSKCSNTGNEYVKGFYRNDRRNPDQIYLLEEAVCCTAPSPYRGDHTQIFYANWWGSFDLNNNWNNCPAGYFLQGFYRTNGHRLGNIEEGRCMKPASHPYHYGHCYDKDIAASFDNKGVSECDNDYFVTGLYRGGCDQLLCIEKMKCCKMAPRPDTINSLSKAKIRVMDKTMSDIATLAHYLGYGWCASCRAPYVGEDFRRQGDTWHADTRGPCSGYMNNQRLSMNYGHWKFSIKSMTFGTPVLQSLQPETMDTGVVDNGFPYDATHVITRSTDVTRSVTHTVTSDWRRSQELGVTFGYTPGLVGGVSASADYRFAYETSSSTSDSSGQSQTESFRVEESVTVPAYNAANFTLTISKTRRTLPYTAKILIHFSTELRGFLRWGGGPGGRLTNYHYQHTGSGSRPTVNYRFGDASVPFYEAVKEQSDSIQRPWLWANMKQRYGSAQNLINSLAREGRYEFTLTGKFDEVAGKDIRIEWGDMYPMPGRHRRSARAHAAVSASVSGTAPHNVVIHDAEVEVKKVVATEKPGDPPSEFPPPPVVALDPDSVIDLPKDIPSD</sequence>
<dbReference type="PANTHER" id="PTHR34007">
    <property type="entry name" value="AEROLYSIN-LIKE PROTEIN-RELATED"/>
    <property type="match status" value="1"/>
</dbReference>
<comment type="similarity">
    <text evidence="1">Belongs to the aerolysin family.</text>
</comment>
<evidence type="ECO:0000313" key="6">
    <source>
        <dbReference type="Proteomes" id="UP000694888"/>
    </source>
</evidence>
<proteinExistence type="inferred from homology"/>
<evidence type="ECO:0000256" key="2">
    <source>
        <dbReference type="ARBA" id="ARBA00023157"/>
    </source>
</evidence>
<evidence type="ECO:0000256" key="1">
    <source>
        <dbReference type="ARBA" id="ARBA00009831"/>
    </source>
</evidence>
<keyword evidence="2" id="KW-1015">Disulfide bond</keyword>
<name>A0ABM0JH84_APLCA</name>
<keyword evidence="4" id="KW-0732">Signal</keyword>
<evidence type="ECO:0000256" key="4">
    <source>
        <dbReference type="SAM" id="SignalP"/>
    </source>
</evidence>
<feature type="chain" id="PRO_5047354510" evidence="4">
    <location>
        <begin position="22"/>
        <end position="592"/>
    </location>
</feature>
<dbReference type="SUPFAM" id="SSF56973">
    <property type="entry name" value="Aerolisin/ETX pore-forming domain"/>
    <property type="match status" value="1"/>
</dbReference>
<dbReference type="Proteomes" id="UP000694888">
    <property type="component" value="Unplaced"/>
</dbReference>
<dbReference type="InterPro" id="IPR055267">
    <property type="entry name" value="Aerolysin-like_C"/>
</dbReference>
<dbReference type="PANTHER" id="PTHR34007:SF1">
    <property type="entry name" value="AEROLYSIN-LIKE PROTEIN-RELATED"/>
    <property type="match status" value="1"/>
</dbReference>
<dbReference type="InterPro" id="IPR053280">
    <property type="entry name" value="Aerolysin-like_pore-former"/>
</dbReference>
<feature type="domain" description="Aerolysin-like C-terminal" evidence="5">
    <location>
        <begin position="189"/>
        <end position="538"/>
    </location>
</feature>
<evidence type="ECO:0000259" key="5">
    <source>
        <dbReference type="SMART" id="SM00999"/>
    </source>
</evidence>
<dbReference type="Pfam" id="PF01117">
    <property type="entry name" value="Aerolysin"/>
    <property type="match status" value="1"/>
</dbReference>
<organism evidence="6 7">
    <name type="scientific">Aplysia californica</name>
    <name type="common">California sea hare</name>
    <dbReference type="NCBI Taxonomy" id="6500"/>
    <lineage>
        <taxon>Eukaryota</taxon>
        <taxon>Metazoa</taxon>
        <taxon>Spiralia</taxon>
        <taxon>Lophotrochozoa</taxon>
        <taxon>Mollusca</taxon>
        <taxon>Gastropoda</taxon>
        <taxon>Heterobranchia</taxon>
        <taxon>Euthyneura</taxon>
        <taxon>Tectipleura</taxon>
        <taxon>Aplysiida</taxon>
        <taxon>Aplysioidea</taxon>
        <taxon>Aplysiidae</taxon>
        <taxon>Aplysia</taxon>
    </lineage>
</organism>
<feature type="compositionally biased region" description="Pro residues" evidence="3">
    <location>
        <begin position="564"/>
        <end position="574"/>
    </location>
</feature>
<accession>A0ABM0JH84</accession>
<gene>
    <name evidence="7" type="primary">LOC101846799</name>
</gene>
<dbReference type="CDD" id="cd20219">
    <property type="entry name" value="PFM_physalysin-1-like"/>
    <property type="match status" value="1"/>
</dbReference>
<keyword evidence="6" id="KW-1185">Reference proteome</keyword>
<feature type="signal peptide" evidence="4">
    <location>
        <begin position="1"/>
        <end position="21"/>
    </location>
</feature>
<dbReference type="RefSeq" id="XP_005093610.1">
    <property type="nucleotide sequence ID" value="XM_005093553.3"/>
</dbReference>
<evidence type="ECO:0000313" key="7">
    <source>
        <dbReference type="RefSeq" id="XP_005093610.1"/>
    </source>
</evidence>
<dbReference type="Gene3D" id="3.30.412.10">
    <property type="entry name" value="Proaerolysin, chain A, domain 2"/>
    <property type="match status" value="2"/>
</dbReference>
<reference evidence="7" key="1">
    <citation type="submission" date="2025-08" db="UniProtKB">
        <authorList>
            <consortium name="RefSeq"/>
        </authorList>
    </citation>
    <scope>IDENTIFICATION</scope>
</reference>
<evidence type="ECO:0000256" key="3">
    <source>
        <dbReference type="SAM" id="MobiDB-lite"/>
    </source>
</evidence>
<dbReference type="GeneID" id="101846799"/>
<dbReference type="SMART" id="SM00999">
    <property type="entry name" value="Aerolysin"/>
    <property type="match status" value="1"/>
</dbReference>
<protein>
    <submittedName>
        <fullName evidence="7">Aerolysin</fullName>
    </submittedName>
</protein>
<feature type="region of interest" description="Disordered" evidence="3">
    <location>
        <begin position="560"/>
        <end position="592"/>
    </location>
</feature>